<dbReference type="SUPFAM" id="SSF56112">
    <property type="entry name" value="Protein kinase-like (PK-like)"/>
    <property type="match status" value="1"/>
</dbReference>
<dbReference type="SUPFAM" id="SSF52058">
    <property type="entry name" value="L domain-like"/>
    <property type="match status" value="1"/>
</dbReference>
<comment type="subcellular location">
    <subcellularLocation>
        <location evidence="1">Membrane</location>
    </subcellularLocation>
</comment>
<dbReference type="PROSITE" id="PS50011">
    <property type="entry name" value="PROTEIN_KINASE_DOM"/>
    <property type="match status" value="1"/>
</dbReference>
<dbReference type="EMBL" id="BTGU01000066">
    <property type="protein sequence ID" value="GMN56786.1"/>
    <property type="molecule type" value="Genomic_DNA"/>
</dbReference>
<dbReference type="EMBL" id="BTGU01000177">
    <property type="protein sequence ID" value="GMN64362.1"/>
    <property type="molecule type" value="Genomic_DNA"/>
</dbReference>
<dbReference type="InterPro" id="IPR001611">
    <property type="entry name" value="Leu-rich_rpt"/>
</dbReference>
<keyword evidence="4" id="KW-0677">Repeat</keyword>
<dbReference type="InterPro" id="IPR050647">
    <property type="entry name" value="Plant_LRR-RLKs"/>
</dbReference>
<reference evidence="11" key="1">
    <citation type="submission" date="2023-07" db="EMBL/GenBank/DDBJ databases">
        <title>draft genome sequence of fig (Ficus carica).</title>
        <authorList>
            <person name="Takahashi T."/>
            <person name="Nishimura K."/>
        </authorList>
    </citation>
    <scope>NUCLEOTIDE SEQUENCE</scope>
</reference>
<dbReference type="Pfam" id="PF00560">
    <property type="entry name" value="LRR_1"/>
    <property type="match status" value="2"/>
</dbReference>
<evidence type="ECO:0000256" key="1">
    <source>
        <dbReference type="ARBA" id="ARBA00004370"/>
    </source>
</evidence>
<dbReference type="InterPro" id="IPR000719">
    <property type="entry name" value="Prot_kinase_dom"/>
</dbReference>
<dbReference type="PROSITE" id="PS51450">
    <property type="entry name" value="LRR"/>
    <property type="match status" value="2"/>
</dbReference>
<dbReference type="FunFam" id="3.80.10.10:FF:000380">
    <property type="entry name" value="Putative inactive leucine-rich repeat receptor-like protein kinase"/>
    <property type="match status" value="1"/>
</dbReference>
<dbReference type="PANTHER" id="PTHR48056:SF61">
    <property type="entry name" value="PROTEIN KINASE DOMAIN-CONTAINING PROTEIN"/>
    <property type="match status" value="1"/>
</dbReference>
<proteinExistence type="predicted"/>
<protein>
    <recommendedName>
        <fullName evidence="10">Protein kinase domain-containing protein</fullName>
    </recommendedName>
</protein>
<keyword evidence="2" id="KW-0433">Leucine-rich repeat</keyword>
<dbReference type="InterPro" id="IPR032675">
    <property type="entry name" value="LRR_dom_sf"/>
</dbReference>
<dbReference type="GO" id="GO:0033612">
    <property type="term" value="F:receptor serine/threonine kinase binding"/>
    <property type="evidence" value="ECO:0007669"/>
    <property type="project" value="TreeGrafter"/>
</dbReference>
<evidence type="ECO:0000313" key="13">
    <source>
        <dbReference type="Proteomes" id="UP001187192"/>
    </source>
</evidence>
<feature type="signal peptide" evidence="9">
    <location>
        <begin position="1"/>
        <end position="23"/>
    </location>
</feature>
<feature type="chain" id="PRO_5041891668" description="Protein kinase domain-containing protein" evidence="9">
    <location>
        <begin position="24"/>
        <end position="699"/>
    </location>
</feature>
<feature type="non-terminal residue" evidence="11">
    <location>
        <position position="1"/>
    </location>
</feature>
<comment type="caution">
    <text evidence="11">The sequence shown here is derived from an EMBL/GenBank/DDBJ whole genome shotgun (WGS) entry which is preliminary data.</text>
</comment>
<dbReference type="Gene3D" id="3.80.10.10">
    <property type="entry name" value="Ribonuclease Inhibitor"/>
    <property type="match status" value="2"/>
</dbReference>
<keyword evidence="9" id="KW-0732">Signal</keyword>
<evidence type="ECO:0000256" key="7">
    <source>
        <dbReference type="ARBA" id="ARBA00023180"/>
    </source>
</evidence>
<evidence type="ECO:0000256" key="9">
    <source>
        <dbReference type="SAM" id="SignalP"/>
    </source>
</evidence>
<keyword evidence="6 8" id="KW-0472">Membrane</keyword>
<dbReference type="SMART" id="SM00369">
    <property type="entry name" value="LRR_TYP"/>
    <property type="match status" value="5"/>
</dbReference>
<evidence type="ECO:0000256" key="2">
    <source>
        <dbReference type="ARBA" id="ARBA00022614"/>
    </source>
</evidence>
<evidence type="ECO:0000256" key="5">
    <source>
        <dbReference type="ARBA" id="ARBA00022989"/>
    </source>
</evidence>
<name>A0AA88DGV8_FICCA</name>
<dbReference type="Gene3D" id="1.10.510.10">
    <property type="entry name" value="Transferase(Phosphotransferase) domain 1"/>
    <property type="match status" value="1"/>
</dbReference>
<feature type="domain" description="Protein kinase" evidence="10">
    <location>
        <begin position="488"/>
        <end position="699"/>
    </location>
</feature>
<dbReference type="Pfam" id="PF07714">
    <property type="entry name" value="PK_Tyr_Ser-Thr"/>
    <property type="match status" value="1"/>
</dbReference>
<dbReference type="GO" id="GO:0016020">
    <property type="term" value="C:membrane"/>
    <property type="evidence" value="ECO:0007669"/>
    <property type="project" value="UniProtKB-SubCell"/>
</dbReference>
<gene>
    <name evidence="11" type="ORF">TIFTF001_025909</name>
    <name evidence="12" type="ORF">TIFTF001_033443</name>
</gene>
<dbReference type="FunFam" id="3.80.10.10:FF:000155">
    <property type="entry name" value="Putative inactive leucine-rich repeat receptor-like protein kinase"/>
    <property type="match status" value="1"/>
</dbReference>
<dbReference type="GO" id="GO:0005524">
    <property type="term" value="F:ATP binding"/>
    <property type="evidence" value="ECO:0007669"/>
    <property type="project" value="InterPro"/>
</dbReference>
<dbReference type="Pfam" id="PF13855">
    <property type="entry name" value="LRR_8"/>
    <property type="match status" value="2"/>
</dbReference>
<keyword evidence="5 8" id="KW-1133">Transmembrane helix</keyword>
<dbReference type="InterPro" id="IPR003591">
    <property type="entry name" value="Leu-rich_rpt_typical-subtyp"/>
</dbReference>
<keyword evidence="3 8" id="KW-0812">Transmembrane</keyword>
<evidence type="ECO:0000313" key="12">
    <source>
        <dbReference type="EMBL" id="GMN64362.1"/>
    </source>
</evidence>
<dbReference type="PANTHER" id="PTHR48056">
    <property type="entry name" value="LRR RECEPTOR-LIKE SERINE/THREONINE-PROTEIN KINASE-RELATED"/>
    <property type="match status" value="1"/>
</dbReference>
<dbReference type="InterPro" id="IPR011009">
    <property type="entry name" value="Kinase-like_dom_sf"/>
</dbReference>
<evidence type="ECO:0000313" key="11">
    <source>
        <dbReference type="EMBL" id="GMN56786.1"/>
    </source>
</evidence>
<keyword evidence="13" id="KW-1185">Reference proteome</keyword>
<dbReference type="Proteomes" id="UP001187192">
    <property type="component" value="Unassembled WGS sequence"/>
</dbReference>
<dbReference type="InterPro" id="IPR001245">
    <property type="entry name" value="Ser-Thr/Tyr_kinase_cat_dom"/>
</dbReference>
<dbReference type="AlphaFoldDB" id="A0AA88DGV8"/>
<evidence type="ECO:0000256" key="6">
    <source>
        <dbReference type="ARBA" id="ARBA00023136"/>
    </source>
</evidence>
<organism evidence="11 13">
    <name type="scientific">Ficus carica</name>
    <name type="common">Common fig</name>
    <dbReference type="NCBI Taxonomy" id="3494"/>
    <lineage>
        <taxon>Eukaryota</taxon>
        <taxon>Viridiplantae</taxon>
        <taxon>Streptophyta</taxon>
        <taxon>Embryophyta</taxon>
        <taxon>Tracheophyta</taxon>
        <taxon>Spermatophyta</taxon>
        <taxon>Magnoliopsida</taxon>
        <taxon>eudicotyledons</taxon>
        <taxon>Gunneridae</taxon>
        <taxon>Pentapetalae</taxon>
        <taxon>rosids</taxon>
        <taxon>fabids</taxon>
        <taxon>Rosales</taxon>
        <taxon>Moraceae</taxon>
        <taxon>Ficeae</taxon>
        <taxon>Ficus</taxon>
    </lineage>
</organism>
<evidence type="ECO:0000256" key="8">
    <source>
        <dbReference type="SAM" id="Phobius"/>
    </source>
</evidence>
<evidence type="ECO:0000259" key="10">
    <source>
        <dbReference type="PROSITE" id="PS50011"/>
    </source>
</evidence>
<feature type="transmembrane region" description="Helical" evidence="8">
    <location>
        <begin position="398"/>
        <end position="421"/>
    </location>
</feature>
<sequence>MGCCNCNMLLFFLFIWSFSFLGTFQLQSSQTQVLLQLKKHLEYPKQLEVWQEHGVDFCYITSSSQVNLTCQENVLTELRIIGDKPNKVNEFNGLPIPTRTLSDGFSIDSFFTTLARLNNLRVLSLVSLGIWGPIPDKIHRLYSLEYLDLSSNFLFGSVPQKISEMVKLQTLVMDNNFLNGSVPSWFDSLANLSVLGLNNNNLAGSFPLSIQSVATLTSLTMSNNNISGKLPDLSLLSSLYVLNLSGNKLTSTLPPLPKGLVMVSLSKNSFSGEIPKQYGQLHGLQHLDLSSNMLTGITQASLFSLPNISHLNLASNLLTGPLPDHLRCGTKLEFVDISNNRLTGGLPSCLSSTESEKRVVKSDGNCLLLSTREQNQHEQSYCKEVSLKREQSGGTDRAILVGVIIGIVFLSVLLILGLLVLCKNYCPRGLSEQHLLRKTVQDSTAAGFSSELSTNASFISQAANIARQGHQVCQSFSLEELMEATSNFDISTFLGEGSYGKLYKGRLANGTQVAIRCLPLSKKFSIRNVKLRLDLLSKLQHPHLVCLLGHCLDSGGRGDYNLNKVYLVSEYVPNGTFRDHLSETSPGKILNWSERLTILIGVAKAVHFLHTGIIPGFFNNRLKSHNILLNQHRMAKLCDYGLSIISEGTENCVAKADSHKSWQMTSLEDDAYSFGFILLEALVGPSLAASREIFLLKEM</sequence>
<dbReference type="Gene3D" id="3.30.200.20">
    <property type="entry name" value="Phosphorylase Kinase, domain 1"/>
    <property type="match status" value="1"/>
</dbReference>
<dbReference type="GO" id="GO:0004672">
    <property type="term" value="F:protein kinase activity"/>
    <property type="evidence" value="ECO:0007669"/>
    <property type="project" value="InterPro"/>
</dbReference>
<accession>A0AA88DGV8</accession>
<keyword evidence="7" id="KW-0325">Glycoprotein</keyword>
<evidence type="ECO:0000256" key="4">
    <source>
        <dbReference type="ARBA" id="ARBA00022737"/>
    </source>
</evidence>
<evidence type="ECO:0000256" key="3">
    <source>
        <dbReference type="ARBA" id="ARBA00022692"/>
    </source>
</evidence>